<keyword evidence="3" id="KW-0804">Transcription</keyword>
<dbReference type="FunFam" id="3.30.420.40:FF:000122">
    <property type="entry name" value="ARP5 actin-related protein 5 homolog"/>
    <property type="match status" value="1"/>
</dbReference>
<evidence type="ECO:0000256" key="4">
    <source>
        <dbReference type="ARBA" id="ARBA00023242"/>
    </source>
</evidence>
<sequence length="601" mass="68488">METQVKNAIHEIPDLQRVPDPVSPYDASLKTIVVDNGSYECKVGWNSDPAPRMIFRSHSTKIRGQKGGEICVGNDIANYEASGWMPLKSPFEKNIASHPEIQEHIFDHIFTKLGFHGEASRIDHQIVVTEPICNPNYYRQYMSELLFECYGVPSVVYGIDSMLSLEHNIPHVQNALVIGLGHAVCHVVPVLGNEVQFKRSKRISIGGQNVVATLQRLLQLKHPHLAAAINNSRSEYLTHTFCEFALDYDDAVLKFRDVEHLNKNTTRIQLPLKSIQAAATATTTAGKMDVCYAIIQRVESVMSQKYKMKLNDSQEKLKQLLVIHEMAVCEEDPRKRIFTLNDLGFDSLEEVEATISMLRHRIENTLQSDLPPIVDLCHYSDPESWLLSLRRVREDLKSKISDDSDAQRPYGSREERLSDEETLDRIELIIFETEREFRRPSVLDLDNLRSSSAISKFYQLLLSTEKYRAPEVLFQPTAMLGLEQPGLIETVDRVLQQFEIGEQRDMAQKIFVTGGPACIPGLKERLEREIRAIRPFQSDFEIIMARQPDLDAWNGAKAIASDESVLQFAVSREDYDEFGPDFIKKFKWSNIYAPSPLVVRI</sequence>
<dbReference type="RefSeq" id="XP_028967338.1">
    <property type="nucleotide sequence ID" value="XM_029111505.1"/>
</dbReference>
<dbReference type="Gene3D" id="3.30.420.40">
    <property type="match status" value="2"/>
</dbReference>
<dbReference type="SMART" id="SM00268">
    <property type="entry name" value="ACTIN"/>
    <property type="match status" value="1"/>
</dbReference>
<evidence type="ECO:0000313" key="7">
    <source>
        <dbReference type="RefSeq" id="XP_028967338.1"/>
    </source>
</evidence>
<keyword evidence="6" id="KW-1185">Reference proteome</keyword>
<protein>
    <submittedName>
        <fullName evidence="7">Actin-related protein 5</fullName>
    </submittedName>
</protein>
<dbReference type="CTD" id="42173"/>
<dbReference type="Proteomes" id="UP000694867">
    <property type="component" value="Unplaced"/>
</dbReference>
<dbReference type="GO" id="GO:0005634">
    <property type="term" value="C:nucleus"/>
    <property type="evidence" value="ECO:0007669"/>
    <property type="project" value="UniProtKB-SubCell"/>
</dbReference>
<keyword evidence="4" id="KW-0539">Nucleus</keyword>
<dbReference type="InterPro" id="IPR004000">
    <property type="entry name" value="Actin"/>
</dbReference>
<reference evidence="7" key="1">
    <citation type="submission" date="2025-08" db="UniProtKB">
        <authorList>
            <consortium name="RefSeq"/>
        </authorList>
    </citation>
    <scope>IDENTIFICATION</scope>
</reference>
<gene>
    <name evidence="7" type="primary">LOC114828233</name>
</gene>
<evidence type="ECO:0000313" key="6">
    <source>
        <dbReference type="Proteomes" id="UP000694867"/>
    </source>
</evidence>
<evidence type="ECO:0000256" key="5">
    <source>
        <dbReference type="RuleBase" id="RU000487"/>
    </source>
</evidence>
<accession>A0AAJ7WIM2</accession>
<dbReference type="CDD" id="cd10211">
    <property type="entry name" value="ASKHA_NBD_Arp5"/>
    <property type="match status" value="1"/>
</dbReference>
<dbReference type="KEGG" id="goe:114828233"/>
<organism evidence="6 7">
    <name type="scientific">Galendromus occidentalis</name>
    <name type="common">western predatory mite</name>
    <dbReference type="NCBI Taxonomy" id="34638"/>
    <lineage>
        <taxon>Eukaryota</taxon>
        <taxon>Metazoa</taxon>
        <taxon>Ecdysozoa</taxon>
        <taxon>Arthropoda</taxon>
        <taxon>Chelicerata</taxon>
        <taxon>Arachnida</taxon>
        <taxon>Acari</taxon>
        <taxon>Parasitiformes</taxon>
        <taxon>Mesostigmata</taxon>
        <taxon>Gamasina</taxon>
        <taxon>Phytoseioidea</taxon>
        <taxon>Phytoseiidae</taxon>
        <taxon>Typhlodrominae</taxon>
        <taxon>Galendromus</taxon>
    </lineage>
</organism>
<dbReference type="PANTHER" id="PTHR11937">
    <property type="entry name" value="ACTIN"/>
    <property type="match status" value="1"/>
</dbReference>
<dbReference type="FunFam" id="3.30.420.40:FF:000048">
    <property type="entry name" value="ARP5 actin-related protein 5 homolog"/>
    <property type="match status" value="1"/>
</dbReference>
<evidence type="ECO:0000256" key="2">
    <source>
        <dbReference type="ARBA" id="ARBA00023015"/>
    </source>
</evidence>
<keyword evidence="2" id="KW-0805">Transcription regulation</keyword>
<comment type="subcellular location">
    <subcellularLocation>
        <location evidence="1">Nucleus</location>
    </subcellularLocation>
</comment>
<dbReference type="Pfam" id="PF00022">
    <property type="entry name" value="Actin"/>
    <property type="match status" value="2"/>
</dbReference>
<evidence type="ECO:0000256" key="3">
    <source>
        <dbReference type="ARBA" id="ARBA00023163"/>
    </source>
</evidence>
<comment type="similarity">
    <text evidence="5">Belongs to the actin family.</text>
</comment>
<dbReference type="GeneID" id="114828233"/>
<evidence type="ECO:0000256" key="1">
    <source>
        <dbReference type="ARBA" id="ARBA00004123"/>
    </source>
</evidence>
<dbReference type="SUPFAM" id="SSF53067">
    <property type="entry name" value="Actin-like ATPase domain"/>
    <property type="match status" value="2"/>
</dbReference>
<dbReference type="InterPro" id="IPR043129">
    <property type="entry name" value="ATPase_NBD"/>
</dbReference>
<name>A0AAJ7WIM2_9ACAR</name>
<dbReference type="AlphaFoldDB" id="A0AAJ7WIM2"/>
<proteinExistence type="inferred from homology"/>